<dbReference type="EMBL" id="BTGU01009607">
    <property type="protein sequence ID" value="GMN26275.1"/>
    <property type="molecule type" value="Genomic_DNA"/>
</dbReference>
<evidence type="ECO:0000313" key="2">
    <source>
        <dbReference type="Proteomes" id="UP001187192"/>
    </source>
</evidence>
<accession>A0AA88CPV4</accession>
<dbReference type="Proteomes" id="UP001187192">
    <property type="component" value="Unassembled WGS sequence"/>
</dbReference>
<keyword evidence="2" id="KW-1185">Reference proteome</keyword>
<name>A0AA88CPV4_FICCA</name>
<gene>
    <name evidence="1" type="ORF">TIFTF001_051503</name>
</gene>
<comment type="caution">
    <text evidence="1">The sequence shown here is derived from an EMBL/GenBank/DDBJ whole genome shotgun (WGS) entry which is preliminary data.</text>
</comment>
<feature type="non-terminal residue" evidence="1">
    <location>
        <position position="1"/>
    </location>
</feature>
<dbReference type="AlphaFoldDB" id="A0AA88CPV4"/>
<reference evidence="1" key="1">
    <citation type="submission" date="2023-07" db="EMBL/GenBank/DDBJ databases">
        <title>draft genome sequence of fig (Ficus carica).</title>
        <authorList>
            <person name="Takahashi T."/>
            <person name="Nishimura K."/>
        </authorList>
    </citation>
    <scope>NUCLEOTIDE SEQUENCE</scope>
</reference>
<protein>
    <submittedName>
        <fullName evidence="1">Uncharacterized protein</fullName>
    </submittedName>
</protein>
<evidence type="ECO:0000313" key="1">
    <source>
        <dbReference type="EMBL" id="GMN26275.1"/>
    </source>
</evidence>
<proteinExistence type="predicted"/>
<organism evidence="1 2">
    <name type="scientific">Ficus carica</name>
    <name type="common">Common fig</name>
    <dbReference type="NCBI Taxonomy" id="3494"/>
    <lineage>
        <taxon>Eukaryota</taxon>
        <taxon>Viridiplantae</taxon>
        <taxon>Streptophyta</taxon>
        <taxon>Embryophyta</taxon>
        <taxon>Tracheophyta</taxon>
        <taxon>Spermatophyta</taxon>
        <taxon>Magnoliopsida</taxon>
        <taxon>eudicotyledons</taxon>
        <taxon>Gunneridae</taxon>
        <taxon>Pentapetalae</taxon>
        <taxon>rosids</taxon>
        <taxon>fabids</taxon>
        <taxon>Rosales</taxon>
        <taxon>Moraceae</taxon>
        <taxon>Ficeae</taxon>
        <taxon>Ficus</taxon>
    </lineage>
</organism>
<sequence length="34" mass="3489">GGRGWVTGVGGELLAFFTDGGKVTDDGKDFGWEG</sequence>